<dbReference type="SMART" id="SM00267">
    <property type="entry name" value="GGDEF"/>
    <property type="match status" value="1"/>
</dbReference>
<dbReference type="InterPro" id="IPR000160">
    <property type="entry name" value="GGDEF_dom"/>
</dbReference>
<evidence type="ECO:0000313" key="6">
    <source>
        <dbReference type="EMBL" id="OIN14379.1"/>
    </source>
</evidence>
<evidence type="ECO:0000256" key="3">
    <source>
        <dbReference type="ARBA" id="ARBA00034247"/>
    </source>
</evidence>
<evidence type="ECO:0000256" key="4">
    <source>
        <dbReference type="SAM" id="Phobius"/>
    </source>
</evidence>
<sequence length="507" mass="56505">MMLPKISRWLPQDHYSFGATLLLLLTLALSSWFISRHWIDLRIQNQLQELERQSTQVTASAINELQQGSRHVKDIAHTLSSLSSVRLFLNNSRQRTALQADLDQFRDAFGLNGVWLLGRKGRVLVQSPTDQPLPELGLQAGELHPLSRLTFEPGQQQARIYHANPVTKNGSVTLLISATINDISHHTYRIELLVTDADGTISLSDNPDWLGYSLGAARSPQPKNAQILHPPLPVRISPLLPEVMLLGPQHAPVLLASHTTDSQDYRVHALADAEPVYRLAREKDNLAAIITLASTGSVWGAVLTVLTLKRNRRHSLAMSRANEELVSLNHQLKQLATTDVLTQCPNRRAAETRLHAELANLQRYRHPFCIVMLDIDFFKRINDQHGHDIGDQVLRHFAVTSRKTIRDTDVLARIGGEEFLLILPETEPDQARQLAQRLLDTVAATPLYLSDRTVSFTFSGGLTEATAQDGISQLLIRADQALYQAKHLGRCRICSEPALLAQSEATG</sequence>
<dbReference type="SUPFAM" id="SSF55073">
    <property type="entry name" value="Nucleotide cyclase"/>
    <property type="match status" value="1"/>
</dbReference>
<dbReference type="InterPro" id="IPR029787">
    <property type="entry name" value="Nucleotide_cyclase"/>
</dbReference>
<dbReference type="Gene3D" id="3.30.70.270">
    <property type="match status" value="1"/>
</dbReference>
<evidence type="ECO:0000313" key="7">
    <source>
        <dbReference type="Proteomes" id="UP000243073"/>
    </source>
</evidence>
<name>A0A1J4QHD3_9GAMM</name>
<dbReference type="PANTHER" id="PTHR45138:SF9">
    <property type="entry name" value="DIGUANYLATE CYCLASE DGCM-RELATED"/>
    <property type="match status" value="1"/>
</dbReference>
<protein>
    <recommendedName>
        <fullName evidence="2">diguanylate cyclase</fullName>
        <ecNumber evidence="2">2.7.7.65</ecNumber>
    </recommendedName>
</protein>
<comment type="cofactor">
    <cofactor evidence="1">
        <name>Mg(2+)</name>
        <dbReference type="ChEBI" id="CHEBI:18420"/>
    </cofactor>
</comment>
<dbReference type="EC" id="2.7.7.65" evidence="2"/>
<evidence type="ECO:0000256" key="2">
    <source>
        <dbReference type="ARBA" id="ARBA00012528"/>
    </source>
</evidence>
<keyword evidence="4" id="KW-0472">Membrane</keyword>
<dbReference type="RefSeq" id="WP_071471182.1">
    <property type="nucleotide sequence ID" value="NZ_MDKE01000001.1"/>
</dbReference>
<evidence type="ECO:0000256" key="1">
    <source>
        <dbReference type="ARBA" id="ARBA00001946"/>
    </source>
</evidence>
<dbReference type="STRING" id="1414654.BFR47_07730"/>
<keyword evidence="7" id="KW-1185">Reference proteome</keyword>
<dbReference type="InterPro" id="IPR050469">
    <property type="entry name" value="Diguanylate_Cyclase"/>
</dbReference>
<keyword evidence="4" id="KW-0812">Transmembrane</keyword>
<keyword evidence="4" id="KW-1133">Transmembrane helix</keyword>
<feature type="transmembrane region" description="Helical" evidence="4">
    <location>
        <begin position="286"/>
        <end position="308"/>
    </location>
</feature>
<dbReference type="NCBIfam" id="TIGR00254">
    <property type="entry name" value="GGDEF"/>
    <property type="match status" value="1"/>
</dbReference>
<dbReference type="GO" id="GO:0052621">
    <property type="term" value="F:diguanylate cyclase activity"/>
    <property type="evidence" value="ECO:0007669"/>
    <property type="project" value="UniProtKB-EC"/>
</dbReference>
<dbReference type="PANTHER" id="PTHR45138">
    <property type="entry name" value="REGULATORY COMPONENTS OF SENSORY TRANSDUCTION SYSTEM"/>
    <property type="match status" value="1"/>
</dbReference>
<organism evidence="6 7">
    <name type="scientific">Oceanisphaera psychrotolerans</name>
    <dbReference type="NCBI Taxonomy" id="1414654"/>
    <lineage>
        <taxon>Bacteria</taxon>
        <taxon>Pseudomonadati</taxon>
        <taxon>Pseudomonadota</taxon>
        <taxon>Gammaproteobacteria</taxon>
        <taxon>Aeromonadales</taxon>
        <taxon>Aeromonadaceae</taxon>
        <taxon>Oceanisphaera</taxon>
    </lineage>
</organism>
<comment type="catalytic activity">
    <reaction evidence="3">
        <text>2 GTP = 3',3'-c-di-GMP + 2 diphosphate</text>
        <dbReference type="Rhea" id="RHEA:24898"/>
        <dbReference type="ChEBI" id="CHEBI:33019"/>
        <dbReference type="ChEBI" id="CHEBI:37565"/>
        <dbReference type="ChEBI" id="CHEBI:58805"/>
        <dbReference type="EC" id="2.7.7.65"/>
    </reaction>
</comment>
<feature type="domain" description="GGDEF" evidence="5">
    <location>
        <begin position="366"/>
        <end position="498"/>
    </location>
</feature>
<dbReference type="Proteomes" id="UP000243073">
    <property type="component" value="Unassembled WGS sequence"/>
</dbReference>
<proteinExistence type="predicted"/>
<dbReference type="AlphaFoldDB" id="A0A1J4QHD3"/>
<dbReference type="PROSITE" id="PS50887">
    <property type="entry name" value="GGDEF"/>
    <property type="match status" value="1"/>
</dbReference>
<dbReference type="InterPro" id="IPR043128">
    <property type="entry name" value="Rev_trsase/Diguanyl_cyclase"/>
</dbReference>
<dbReference type="FunFam" id="3.30.70.270:FF:000001">
    <property type="entry name" value="Diguanylate cyclase domain protein"/>
    <property type="match status" value="1"/>
</dbReference>
<dbReference type="Pfam" id="PF00990">
    <property type="entry name" value="GGDEF"/>
    <property type="match status" value="1"/>
</dbReference>
<gene>
    <name evidence="6" type="ORF">BFR47_07730</name>
</gene>
<dbReference type="CDD" id="cd01949">
    <property type="entry name" value="GGDEF"/>
    <property type="match status" value="1"/>
</dbReference>
<dbReference type="EMBL" id="MDKE01000001">
    <property type="protein sequence ID" value="OIN14379.1"/>
    <property type="molecule type" value="Genomic_DNA"/>
</dbReference>
<comment type="caution">
    <text evidence="6">The sequence shown here is derived from an EMBL/GenBank/DDBJ whole genome shotgun (WGS) entry which is preliminary data.</text>
</comment>
<accession>A0A1J4QHD3</accession>
<evidence type="ECO:0000259" key="5">
    <source>
        <dbReference type="PROSITE" id="PS50887"/>
    </source>
</evidence>
<reference evidence="6 7" key="1">
    <citation type="submission" date="2016-07" db="EMBL/GenBank/DDBJ databases">
        <title>Draft Genome Sequence of Oceanisphaera psychrotolerans, isolated from coastal sediment samples.</title>
        <authorList>
            <person name="Zhuo S."/>
            <person name="Ruan Z."/>
        </authorList>
    </citation>
    <scope>NUCLEOTIDE SEQUENCE [LARGE SCALE GENOMIC DNA]</scope>
    <source>
        <strain evidence="6 7">LAM-WHM-ZC</strain>
    </source>
</reference>